<evidence type="ECO:0000313" key="2">
    <source>
        <dbReference type="Proteomes" id="UP001652660"/>
    </source>
</evidence>
<name>A0A6P6URQ1_COFAR</name>
<proteinExistence type="predicted"/>
<evidence type="ECO:0000313" key="3">
    <source>
        <dbReference type="RefSeq" id="XP_027093016.1"/>
    </source>
</evidence>
<dbReference type="RefSeq" id="XP_027093016.1">
    <property type="nucleotide sequence ID" value="XM_027237215.2"/>
</dbReference>
<dbReference type="OrthoDB" id="1925896at2759"/>
<reference evidence="2" key="1">
    <citation type="journal article" date="2025" name="Foods">
        <title>Unveiling the Microbial Signatures of Arabica Coffee Cherries: Insights into Ripeness Specific Diversity, Functional Traits, and Implications for Quality and Safety.</title>
        <authorList>
            <consortium name="RefSeq"/>
            <person name="Tenea G.N."/>
            <person name="Cifuentes V."/>
            <person name="Reyes P."/>
            <person name="Cevallos-Vallejos M."/>
        </authorList>
    </citation>
    <scope>NUCLEOTIDE SEQUENCE [LARGE SCALE GENOMIC DNA]</scope>
</reference>
<dbReference type="PANTHER" id="PTHR33696:SF1">
    <property type="entry name" value="T22J18.15"/>
    <property type="match status" value="1"/>
</dbReference>
<reference evidence="3" key="2">
    <citation type="submission" date="2025-08" db="UniProtKB">
        <authorList>
            <consortium name="RefSeq"/>
        </authorList>
    </citation>
    <scope>IDENTIFICATION</scope>
    <source>
        <tissue evidence="3">Leaves</tissue>
    </source>
</reference>
<dbReference type="GeneID" id="113713486"/>
<feature type="region of interest" description="Disordered" evidence="1">
    <location>
        <begin position="1"/>
        <end position="75"/>
    </location>
</feature>
<accession>A0A6P6URQ1</accession>
<feature type="compositionally biased region" description="Low complexity" evidence="1">
    <location>
        <begin position="33"/>
        <end position="60"/>
    </location>
</feature>
<evidence type="ECO:0000256" key="1">
    <source>
        <dbReference type="SAM" id="MobiDB-lite"/>
    </source>
</evidence>
<dbReference type="PANTHER" id="PTHR33696">
    <property type="entry name" value="T22J18.15-RELATED"/>
    <property type="match status" value="1"/>
</dbReference>
<protein>
    <submittedName>
        <fullName evidence="3">Uncharacterized protein</fullName>
    </submittedName>
</protein>
<keyword evidence="2" id="KW-1185">Reference proteome</keyword>
<gene>
    <name evidence="3" type="primary">LOC113713486</name>
</gene>
<sequence length="221" mass="24249">MASTEAAYSGASHAQIEPTDADTTPYSTLLFLPSSRRTNSSLSSSPSFSSNSSSAGSLTFPGDNSPFSPPRTPQARFSGVPFSWEQIPGIPKNEISKKEGLSALGLLPLPPAGSFSTNSFRKHNREDMIISPKKFYNPSESFRMDPFFAALVECSKDDHHRHHDGNVIGNLWKGSKVSSKTSLSDRFGFINMYASCKRTCAVSESIVYLPRSRPYSLLNRR</sequence>
<dbReference type="Proteomes" id="UP001652660">
    <property type="component" value="Unplaced"/>
</dbReference>
<organism evidence="2 3">
    <name type="scientific">Coffea arabica</name>
    <name type="common">Arabian coffee</name>
    <dbReference type="NCBI Taxonomy" id="13443"/>
    <lineage>
        <taxon>Eukaryota</taxon>
        <taxon>Viridiplantae</taxon>
        <taxon>Streptophyta</taxon>
        <taxon>Embryophyta</taxon>
        <taxon>Tracheophyta</taxon>
        <taxon>Spermatophyta</taxon>
        <taxon>Magnoliopsida</taxon>
        <taxon>eudicotyledons</taxon>
        <taxon>Gunneridae</taxon>
        <taxon>Pentapetalae</taxon>
        <taxon>asterids</taxon>
        <taxon>lamiids</taxon>
        <taxon>Gentianales</taxon>
        <taxon>Rubiaceae</taxon>
        <taxon>Ixoroideae</taxon>
        <taxon>Gardenieae complex</taxon>
        <taxon>Bertiereae - Coffeeae clade</taxon>
        <taxon>Coffeeae</taxon>
        <taxon>Coffea</taxon>
    </lineage>
</organism>
<dbReference type="AlphaFoldDB" id="A0A6P6URQ1"/>